<dbReference type="Gene3D" id="2.60.120.10">
    <property type="entry name" value="Jelly Rolls"/>
    <property type="match status" value="1"/>
</dbReference>
<reference evidence="2 3" key="1">
    <citation type="submission" date="2017-05" db="EMBL/GenBank/DDBJ databases">
        <authorList>
            <person name="Song R."/>
            <person name="Chenine A.L."/>
            <person name="Ruprecht R.M."/>
        </authorList>
    </citation>
    <scope>NUCLEOTIDE SEQUENCE [LARGE SCALE GENOMIC DNA]</scope>
    <source>
        <strain evidence="2 3">CECT 8899</strain>
    </source>
</reference>
<gene>
    <name evidence="2" type="primary">algA_1</name>
    <name evidence="2" type="ORF">LOM8899_01794</name>
</gene>
<dbReference type="CDD" id="cd02213">
    <property type="entry name" value="cupin_PMI_typeII_C"/>
    <property type="match status" value="1"/>
</dbReference>
<dbReference type="GO" id="GO:0009298">
    <property type="term" value="P:GDP-mannose biosynthetic process"/>
    <property type="evidence" value="ECO:0007669"/>
    <property type="project" value="TreeGrafter"/>
</dbReference>
<evidence type="ECO:0000259" key="1">
    <source>
        <dbReference type="Pfam" id="PF01050"/>
    </source>
</evidence>
<dbReference type="InterPro" id="IPR001538">
    <property type="entry name" value="Man6P_isomerase-2_C"/>
</dbReference>
<feature type="domain" description="Mannose-6-phosphate isomerase type II C-terminal" evidence="1">
    <location>
        <begin position="23"/>
        <end position="127"/>
    </location>
</feature>
<keyword evidence="3" id="KW-1185">Reference proteome</keyword>
<dbReference type="Pfam" id="PF01050">
    <property type="entry name" value="MannoseP_isomer"/>
    <property type="match status" value="1"/>
</dbReference>
<dbReference type="EMBL" id="FXZK01000002">
    <property type="protein sequence ID" value="SMY07656.1"/>
    <property type="molecule type" value="Genomic_DNA"/>
</dbReference>
<dbReference type="InterPro" id="IPR011051">
    <property type="entry name" value="RmlC_Cupin_sf"/>
</dbReference>
<evidence type="ECO:0000313" key="3">
    <source>
        <dbReference type="Proteomes" id="UP000201613"/>
    </source>
</evidence>
<dbReference type="OrthoDB" id="9806359at2"/>
<evidence type="ECO:0000313" key="2">
    <source>
        <dbReference type="EMBL" id="SMY07656.1"/>
    </source>
</evidence>
<dbReference type="InterPro" id="IPR014710">
    <property type="entry name" value="RmlC-like_jellyroll"/>
</dbReference>
<dbReference type="GO" id="GO:0004475">
    <property type="term" value="F:mannose-1-phosphate guanylyltransferase (GTP) activity"/>
    <property type="evidence" value="ECO:0007669"/>
    <property type="project" value="TreeGrafter"/>
</dbReference>
<dbReference type="FunFam" id="2.60.120.10:FF:000032">
    <property type="entry name" value="Mannose-1-phosphate guanylyltransferase/mannose-6-phosphate isomerase"/>
    <property type="match status" value="1"/>
</dbReference>
<dbReference type="GO" id="GO:0005976">
    <property type="term" value="P:polysaccharide metabolic process"/>
    <property type="evidence" value="ECO:0007669"/>
    <property type="project" value="InterPro"/>
</dbReference>
<dbReference type="AlphaFoldDB" id="A0A238LFC5"/>
<organism evidence="2 3">
    <name type="scientific">Flavimaricola marinus</name>
    <dbReference type="NCBI Taxonomy" id="1819565"/>
    <lineage>
        <taxon>Bacteria</taxon>
        <taxon>Pseudomonadati</taxon>
        <taxon>Pseudomonadota</taxon>
        <taxon>Alphaproteobacteria</taxon>
        <taxon>Rhodobacterales</taxon>
        <taxon>Paracoccaceae</taxon>
        <taxon>Flavimaricola</taxon>
    </lineage>
</organism>
<dbReference type="InterPro" id="IPR051161">
    <property type="entry name" value="Mannose-6P_isomerase_type2"/>
</dbReference>
<name>A0A238LFC5_9RHOB</name>
<dbReference type="PANTHER" id="PTHR46390">
    <property type="entry name" value="MANNOSE-1-PHOSPHATE GUANYLYLTRANSFERASE"/>
    <property type="match status" value="1"/>
</dbReference>
<sequence>MNAHVEPIEFRNLTNGDAHDGLCHRPWGFYESLKMGERFQIKRICVKPGGTLSLQSHMHRSEHWIVVEGCAKVTVDQEETLMGENCSIFVPLGAVHRLENPGKVDLTLIEVQFGAYLGEDDIIRYDDIYGRATKGDA</sequence>
<dbReference type="SUPFAM" id="SSF51182">
    <property type="entry name" value="RmlC-like cupins"/>
    <property type="match status" value="1"/>
</dbReference>
<protein>
    <submittedName>
        <fullName evidence="2">Alginate biosynthesis protein AlgA</fullName>
    </submittedName>
</protein>
<dbReference type="PANTHER" id="PTHR46390:SF1">
    <property type="entry name" value="MANNOSE-1-PHOSPHATE GUANYLYLTRANSFERASE"/>
    <property type="match status" value="1"/>
</dbReference>
<dbReference type="Proteomes" id="UP000201613">
    <property type="component" value="Unassembled WGS sequence"/>
</dbReference>
<proteinExistence type="predicted"/>
<accession>A0A238LFC5</accession>